<organism evidence="6 7">
    <name type="scientific">Rosa chinensis</name>
    <name type="common">China rose</name>
    <dbReference type="NCBI Taxonomy" id="74649"/>
    <lineage>
        <taxon>Eukaryota</taxon>
        <taxon>Viridiplantae</taxon>
        <taxon>Streptophyta</taxon>
        <taxon>Embryophyta</taxon>
        <taxon>Tracheophyta</taxon>
        <taxon>Spermatophyta</taxon>
        <taxon>Magnoliopsida</taxon>
        <taxon>eudicotyledons</taxon>
        <taxon>Gunneridae</taxon>
        <taxon>Pentapetalae</taxon>
        <taxon>rosids</taxon>
        <taxon>fabids</taxon>
        <taxon>Rosales</taxon>
        <taxon>Rosaceae</taxon>
        <taxon>Rosoideae</taxon>
        <taxon>Rosoideae incertae sedis</taxon>
        <taxon>Rosa</taxon>
    </lineage>
</organism>
<dbReference type="Pfam" id="PF01094">
    <property type="entry name" value="ANF_receptor"/>
    <property type="match status" value="1"/>
</dbReference>
<dbReference type="PANTHER" id="PTHR34836:SF6">
    <property type="entry name" value="PERIPLASMIC BINDING PROTEIN-LIKE I"/>
    <property type="match status" value="1"/>
</dbReference>
<dbReference type="Gramene" id="PRQ56840">
    <property type="protein sequence ID" value="PRQ56840"/>
    <property type="gene ID" value="RchiOBHm_Chr1g0341721"/>
</dbReference>
<evidence type="ECO:0000256" key="1">
    <source>
        <dbReference type="ARBA" id="ARBA00004370"/>
    </source>
</evidence>
<dbReference type="EMBL" id="PDCK01000039">
    <property type="protein sequence ID" value="PRQ56840.1"/>
    <property type="molecule type" value="Genomic_DNA"/>
</dbReference>
<dbReference type="GO" id="GO:0016020">
    <property type="term" value="C:membrane"/>
    <property type="evidence" value="ECO:0007669"/>
    <property type="project" value="UniProtKB-SubCell"/>
</dbReference>
<comment type="caution">
    <text evidence="6">The sequence shown here is derived from an EMBL/GenBank/DDBJ whole genome shotgun (WGS) entry which is preliminary data.</text>
</comment>
<dbReference type="SUPFAM" id="SSF53822">
    <property type="entry name" value="Periplasmic binding protein-like I"/>
    <property type="match status" value="1"/>
</dbReference>
<sequence length="141" mass="16046">MITKNMRKTSFHHYQLLPRDHTSDCFIQEFNIASSSNEEITEELQKLTRLKIRVFVVHVSHLLAPSLFLSANKLGMMSEGYAWIGNSSSVNLLQSMNFAVIESIQAVLGFKSSIPASINLHSLTTRLKRKFYMEDPDIEAI</sequence>
<dbReference type="Proteomes" id="UP000238479">
    <property type="component" value="Chromosome 1"/>
</dbReference>
<dbReference type="AlphaFoldDB" id="A0A2P6SDT6"/>
<protein>
    <submittedName>
        <fullName evidence="6">Putative periplasmic binding protein-like I</fullName>
    </submittedName>
</protein>
<dbReference type="InterPro" id="IPR015683">
    <property type="entry name" value="Ionotropic_Glu_rcpt"/>
</dbReference>
<dbReference type="STRING" id="74649.A0A2P6SDT6"/>
<evidence type="ECO:0000256" key="3">
    <source>
        <dbReference type="ARBA" id="ARBA00022989"/>
    </source>
</evidence>
<feature type="domain" description="Receptor ligand binding region" evidence="5">
    <location>
        <begin position="32"/>
        <end position="124"/>
    </location>
</feature>
<evidence type="ECO:0000256" key="4">
    <source>
        <dbReference type="ARBA" id="ARBA00023136"/>
    </source>
</evidence>
<proteinExistence type="predicted"/>
<evidence type="ECO:0000256" key="2">
    <source>
        <dbReference type="ARBA" id="ARBA00022692"/>
    </source>
</evidence>
<accession>A0A2P6SDT6</accession>
<gene>
    <name evidence="6" type="ORF">RchiOBHm_Chr1g0341721</name>
</gene>
<evidence type="ECO:0000313" key="6">
    <source>
        <dbReference type="EMBL" id="PRQ56840.1"/>
    </source>
</evidence>
<keyword evidence="4" id="KW-0472">Membrane</keyword>
<dbReference type="Gene3D" id="3.40.50.2300">
    <property type="match status" value="1"/>
</dbReference>
<reference evidence="6 7" key="1">
    <citation type="journal article" date="2018" name="Nat. Genet.">
        <title>The Rosa genome provides new insights in the design of modern roses.</title>
        <authorList>
            <person name="Bendahmane M."/>
        </authorList>
    </citation>
    <scope>NUCLEOTIDE SEQUENCE [LARGE SCALE GENOMIC DNA]</scope>
    <source>
        <strain evidence="7">cv. Old Blush</strain>
    </source>
</reference>
<dbReference type="OMA" id="IVHMSIS"/>
<comment type="subcellular location">
    <subcellularLocation>
        <location evidence="1">Membrane</location>
    </subcellularLocation>
</comment>
<dbReference type="InterPro" id="IPR001828">
    <property type="entry name" value="ANF_lig-bd_rcpt"/>
</dbReference>
<keyword evidence="2" id="KW-0812">Transmembrane</keyword>
<evidence type="ECO:0000259" key="5">
    <source>
        <dbReference type="Pfam" id="PF01094"/>
    </source>
</evidence>
<evidence type="ECO:0000313" key="7">
    <source>
        <dbReference type="Proteomes" id="UP000238479"/>
    </source>
</evidence>
<keyword evidence="3" id="KW-1133">Transmembrane helix</keyword>
<dbReference type="InterPro" id="IPR028082">
    <property type="entry name" value="Peripla_BP_I"/>
</dbReference>
<dbReference type="PANTHER" id="PTHR34836">
    <property type="entry name" value="OS06G0188250 PROTEIN"/>
    <property type="match status" value="1"/>
</dbReference>
<name>A0A2P6SDT6_ROSCH</name>
<keyword evidence="7" id="KW-1185">Reference proteome</keyword>